<reference evidence="1 2" key="1">
    <citation type="submission" date="2021-01" db="EMBL/GenBank/DDBJ databases">
        <title>Whole genome shotgun sequence of Verrucosispora andamanensis NBRC 109075.</title>
        <authorList>
            <person name="Komaki H."/>
            <person name="Tamura T."/>
        </authorList>
    </citation>
    <scope>NUCLEOTIDE SEQUENCE [LARGE SCALE GENOMIC DNA]</scope>
    <source>
        <strain evidence="1 2">NBRC 109075</strain>
    </source>
</reference>
<accession>A0ABQ4HU53</accession>
<dbReference type="EMBL" id="BOOZ01000011">
    <property type="protein sequence ID" value="GIJ09176.1"/>
    <property type="molecule type" value="Genomic_DNA"/>
</dbReference>
<keyword evidence="2" id="KW-1185">Reference proteome</keyword>
<gene>
    <name evidence="1" type="ORF">Van01_23900</name>
</gene>
<protein>
    <submittedName>
        <fullName evidence="1">Uncharacterized protein</fullName>
    </submittedName>
</protein>
<proteinExistence type="predicted"/>
<dbReference type="RefSeq" id="WP_204005815.1">
    <property type="nucleotide sequence ID" value="NZ_BOOZ01000011.1"/>
</dbReference>
<evidence type="ECO:0000313" key="2">
    <source>
        <dbReference type="Proteomes" id="UP000647017"/>
    </source>
</evidence>
<comment type="caution">
    <text evidence="1">The sequence shown here is derived from an EMBL/GenBank/DDBJ whole genome shotgun (WGS) entry which is preliminary data.</text>
</comment>
<dbReference type="Proteomes" id="UP000647017">
    <property type="component" value="Unassembled WGS sequence"/>
</dbReference>
<organism evidence="1 2">
    <name type="scientific">Micromonospora andamanensis</name>
    <dbReference type="NCBI Taxonomy" id="1287068"/>
    <lineage>
        <taxon>Bacteria</taxon>
        <taxon>Bacillati</taxon>
        <taxon>Actinomycetota</taxon>
        <taxon>Actinomycetes</taxon>
        <taxon>Micromonosporales</taxon>
        <taxon>Micromonosporaceae</taxon>
        <taxon>Micromonospora</taxon>
    </lineage>
</organism>
<sequence>MPDRKQTPTHVLTAEAVRWGIEALASQRLHPTFVMYLHLRTQQRAGKLSEASASSDELLALIRMPGNPTKPYYFPLIDRGQRRPGELLSSFWRAGNIPGSWSPGSISRLKHGGWMGRSTGEYFLPRDHVGRALSELLYDVPVSALALGAYFLRNDGFIIAGTPGPSDLIEAFRLRFDYPDDAQEEFAILFNVDLPTNVDFDWFAQSDPPVTLNS</sequence>
<name>A0ABQ4HU53_9ACTN</name>
<evidence type="ECO:0000313" key="1">
    <source>
        <dbReference type="EMBL" id="GIJ09176.1"/>
    </source>
</evidence>